<feature type="transmembrane region" description="Helical" evidence="5">
    <location>
        <begin position="52"/>
        <end position="77"/>
    </location>
</feature>
<proteinExistence type="predicted"/>
<gene>
    <name evidence="7" type="ORF">ACFOMD_10155</name>
</gene>
<feature type="transmembrane region" description="Helical" evidence="5">
    <location>
        <begin position="98"/>
        <end position="118"/>
    </location>
</feature>
<sequence length="444" mass="45375">MLREDGAGHTEPQLRAGSIGWLRLASLGVSFVIAGHFSGWNLGLAYGGWGGLAIATAVAFFMYLALLFTLGTMVSLAPGAGGGATFVSLALGERWGTVASAAILLEYLAASAVIGLFVKAYVAALIGVDAYFVILIAFGIFAGLHVAGAGEALGVLLAMTMVSVLTLAIFWFVGAPQFSLDNLRGMSGSASEAWLPFGLAGAATAFPFATAFILAVEGVPMAAEEAAEPHRAVRSAMLAALAVLGISAGLTLTIAVGGTSSEALSTTNDPLMVALRSWRPGDTVVPLLINLGALVGLLACLFSVIYASSRQSFAMARDKVLPAPLARVSRRGVPVNAIIGVSLAGAGLSATGQTEGIFIVMVCSAAVSYLVMLAAFPMVERLSKDTGRAGPVVREWALALIAAAGSIALLASSFVSNPGWSAAALGIIVLLSAGRLLHRKRTLR</sequence>
<feature type="transmembrane region" description="Helical" evidence="5">
    <location>
        <begin position="356"/>
        <end position="376"/>
    </location>
</feature>
<dbReference type="InterPro" id="IPR004841">
    <property type="entry name" value="AA-permease/SLC12A_dom"/>
</dbReference>
<keyword evidence="2 5" id="KW-0812">Transmembrane</keyword>
<comment type="subcellular location">
    <subcellularLocation>
        <location evidence="1">Membrane</location>
        <topology evidence="1">Multi-pass membrane protein</topology>
    </subcellularLocation>
</comment>
<comment type="caution">
    <text evidence="7">The sequence shown here is derived from an EMBL/GenBank/DDBJ whole genome shotgun (WGS) entry which is preliminary data.</text>
</comment>
<feature type="transmembrane region" description="Helical" evidence="5">
    <location>
        <begin position="396"/>
        <end position="414"/>
    </location>
</feature>
<feature type="transmembrane region" description="Helical" evidence="5">
    <location>
        <begin position="153"/>
        <end position="173"/>
    </location>
</feature>
<reference evidence="8" key="1">
    <citation type="journal article" date="2019" name="Int. J. Syst. Evol. Microbiol.">
        <title>The Global Catalogue of Microorganisms (GCM) 10K type strain sequencing project: providing services to taxonomists for standard genome sequencing and annotation.</title>
        <authorList>
            <consortium name="The Broad Institute Genomics Platform"/>
            <consortium name="The Broad Institute Genome Sequencing Center for Infectious Disease"/>
            <person name="Wu L."/>
            <person name="Ma J."/>
        </authorList>
    </citation>
    <scope>NUCLEOTIDE SEQUENCE [LARGE SCALE GENOMIC DNA]</scope>
    <source>
        <strain evidence="8">KCTC 42644</strain>
    </source>
</reference>
<dbReference type="Pfam" id="PF00324">
    <property type="entry name" value="AA_permease"/>
    <property type="match status" value="1"/>
</dbReference>
<feature type="transmembrane region" description="Helical" evidence="5">
    <location>
        <begin position="21"/>
        <end position="40"/>
    </location>
</feature>
<protein>
    <submittedName>
        <fullName evidence="7">Amino acid permease</fullName>
    </submittedName>
</protein>
<accession>A0ABV7X9X6</accession>
<feature type="transmembrane region" description="Helical" evidence="5">
    <location>
        <begin position="328"/>
        <end position="350"/>
    </location>
</feature>
<dbReference type="Gene3D" id="1.20.1740.10">
    <property type="entry name" value="Amino acid/polyamine transporter I"/>
    <property type="match status" value="1"/>
</dbReference>
<feature type="domain" description="Amino acid permease/ SLC12A" evidence="6">
    <location>
        <begin position="34"/>
        <end position="373"/>
    </location>
</feature>
<keyword evidence="4 5" id="KW-0472">Membrane</keyword>
<dbReference type="PANTHER" id="PTHR42770">
    <property type="entry name" value="AMINO ACID TRANSPORTER-RELATED"/>
    <property type="match status" value="1"/>
</dbReference>
<evidence type="ECO:0000256" key="1">
    <source>
        <dbReference type="ARBA" id="ARBA00004141"/>
    </source>
</evidence>
<feature type="transmembrane region" description="Helical" evidence="5">
    <location>
        <begin position="236"/>
        <end position="256"/>
    </location>
</feature>
<evidence type="ECO:0000313" key="7">
    <source>
        <dbReference type="EMBL" id="MFC3712935.1"/>
    </source>
</evidence>
<organism evidence="7 8">
    <name type="scientific">Sphingoaurantiacus capsulatus</name>
    <dbReference type="NCBI Taxonomy" id="1771310"/>
    <lineage>
        <taxon>Bacteria</taxon>
        <taxon>Pseudomonadati</taxon>
        <taxon>Pseudomonadota</taxon>
        <taxon>Alphaproteobacteria</taxon>
        <taxon>Sphingomonadales</taxon>
        <taxon>Sphingosinicellaceae</taxon>
        <taxon>Sphingoaurantiacus</taxon>
    </lineage>
</organism>
<evidence type="ECO:0000256" key="3">
    <source>
        <dbReference type="ARBA" id="ARBA00022989"/>
    </source>
</evidence>
<dbReference type="RefSeq" id="WP_380860792.1">
    <property type="nucleotide sequence ID" value="NZ_JBHRXV010000009.1"/>
</dbReference>
<evidence type="ECO:0000256" key="4">
    <source>
        <dbReference type="ARBA" id="ARBA00023136"/>
    </source>
</evidence>
<keyword evidence="8" id="KW-1185">Reference proteome</keyword>
<feature type="transmembrane region" description="Helical" evidence="5">
    <location>
        <begin position="287"/>
        <end position="307"/>
    </location>
</feature>
<dbReference type="InterPro" id="IPR050367">
    <property type="entry name" value="APC_superfamily"/>
</dbReference>
<feature type="transmembrane region" description="Helical" evidence="5">
    <location>
        <begin position="193"/>
        <end position="216"/>
    </location>
</feature>
<dbReference type="EMBL" id="JBHRXV010000009">
    <property type="protein sequence ID" value="MFC3712935.1"/>
    <property type="molecule type" value="Genomic_DNA"/>
</dbReference>
<keyword evidence="3 5" id="KW-1133">Transmembrane helix</keyword>
<evidence type="ECO:0000256" key="2">
    <source>
        <dbReference type="ARBA" id="ARBA00022692"/>
    </source>
</evidence>
<dbReference type="PANTHER" id="PTHR42770:SF7">
    <property type="entry name" value="MEMBRANE PROTEIN"/>
    <property type="match status" value="1"/>
</dbReference>
<name>A0ABV7X9X6_9SPHN</name>
<evidence type="ECO:0000313" key="8">
    <source>
        <dbReference type="Proteomes" id="UP001595615"/>
    </source>
</evidence>
<feature type="transmembrane region" description="Helical" evidence="5">
    <location>
        <begin position="420"/>
        <end position="438"/>
    </location>
</feature>
<dbReference type="Proteomes" id="UP001595615">
    <property type="component" value="Unassembled WGS sequence"/>
</dbReference>
<evidence type="ECO:0000259" key="6">
    <source>
        <dbReference type="Pfam" id="PF00324"/>
    </source>
</evidence>
<evidence type="ECO:0000256" key="5">
    <source>
        <dbReference type="SAM" id="Phobius"/>
    </source>
</evidence>
<dbReference type="PIRSF" id="PIRSF006060">
    <property type="entry name" value="AA_transporter"/>
    <property type="match status" value="1"/>
</dbReference>
<feature type="transmembrane region" description="Helical" evidence="5">
    <location>
        <begin position="124"/>
        <end position="146"/>
    </location>
</feature>